<protein>
    <recommendedName>
        <fullName evidence="2">DUF2493 domain-containing protein</fullName>
    </recommendedName>
</protein>
<reference evidence="1" key="1">
    <citation type="journal article" date="2015" name="Nature">
        <title>Complex archaea that bridge the gap between prokaryotes and eukaryotes.</title>
        <authorList>
            <person name="Spang A."/>
            <person name="Saw J.H."/>
            <person name="Jorgensen S.L."/>
            <person name="Zaremba-Niedzwiedzka K."/>
            <person name="Martijn J."/>
            <person name="Lind A.E."/>
            <person name="van Eijk R."/>
            <person name="Schleper C."/>
            <person name="Guy L."/>
            <person name="Ettema T.J."/>
        </authorList>
    </citation>
    <scope>NUCLEOTIDE SEQUENCE</scope>
</reference>
<dbReference type="EMBL" id="LAZR01012411">
    <property type="protein sequence ID" value="KKM26963.1"/>
    <property type="molecule type" value="Genomic_DNA"/>
</dbReference>
<accession>A0A0F9KY84</accession>
<evidence type="ECO:0000313" key="1">
    <source>
        <dbReference type="EMBL" id="KKM26963.1"/>
    </source>
</evidence>
<dbReference type="SUPFAM" id="SSF102405">
    <property type="entry name" value="MCP/YpsA-like"/>
    <property type="match status" value="1"/>
</dbReference>
<comment type="caution">
    <text evidence="1">The sequence shown here is derived from an EMBL/GenBank/DDBJ whole genome shotgun (WGS) entry which is preliminary data.</text>
</comment>
<gene>
    <name evidence="1" type="ORF">LCGC14_1579490</name>
</gene>
<name>A0A0F9KY84_9ZZZZ</name>
<sequence length="135" mass="15276">MIVGFTGSSRIIGEAQARTLREVLRFWKGSGREEFHHGDCINADEAAHGFALECGYEVIIHPPKNSAKRAFCKGATRILPPDDYIPRNHSIVDTSDWLIATPREFSEVLRSGTWATIRYARRRGIEVYMIWPDGS</sequence>
<dbReference type="AlphaFoldDB" id="A0A0F9KY84"/>
<organism evidence="1">
    <name type="scientific">marine sediment metagenome</name>
    <dbReference type="NCBI Taxonomy" id="412755"/>
    <lineage>
        <taxon>unclassified sequences</taxon>
        <taxon>metagenomes</taxon>
        <taxon>ecological metagenomes</taxon>
    </lineage>
</organism>
<proteinExistence type="predicted"/>
<evidence type="ECO:0008006" key="2">
    <source>
        <dbReference type="Google" id="ProtNLM"/>
    </source>
</evidence>